<keyword evidence="2" id="KW-1185">Reference proteome</keyword>
<gene>
    <name evidence="1" type="ORF">GYA93_12495</name>
</gene>
<dbReference type="Proteomes" id="UP000466307">
    <property type="component" value="Unassembled WGS sequence"/>
</dbReference>
<sequence length="155" mass="16783">MSTPDIARAAGSIDSLSDAYLVAIRVRRETQVLTFMAEARARIEAKLGAGRQLTAWEEDNRARALATPLDEIQPAVALSALVAATRVDFNQSIITAYAELVFPGKGIVAALTGDHDAYRVGRFARAHNGHFAPWSFLDSRGQDAADLLAYAREVL</sequence>
<evidence type="ECO:0000313" key="2">
    <source>
        <dbReference type="Proteomes" id="UP000466307"/>
    </source>
</evidence>
<proteinExistence type="predicted"/>
<dbReference type="AlphaFoldDB" id="A0A7K3LQB8"/>
<organism evidence="1 2">
    <name type="scientific">Gordonia desulfuricans</name>
    <dbReference type="NCBI Taxonomy" id="89051"/>
    <lineage>
        <taxon>Bacteria</taxon>
        <taxon>Bacillati</taxon>
        <taxon>Actinomycetota</taxon>
        <taxon>Actinomycetes</taxon>
        <taxon>Mycobacteriales</taxon>
        <taxon>Gordoniaceae</taxon>
        <taxon>Gordonia</taxon>
    </lineage>
</organism>
<evidence type="ECO:0000313" key="1">
    <source>
        <dbReference type="EMBL" id="NDK90390.1"/>
    </source>
</evidence>
<dbReference type="EMBL" id="JAADZU010000037">
    <property type="protein sequence ID" value="NDK90390.1"/>
    <property type="molecule type" value="Genomic_DNA"/>
</dbReference>
<protein>
    <submittedName>
        <fullName evidence="1">Uncharacterized protein</fullName>
    </submittedName>
</protein>
<reference evidence="1 2" key="1">
    <citation type="submission" date="2020-01" db="EMBL/GenBank/DDBJ databases">
        <title>Investigation of new actinobacteria for the biodesulphurisation of diesel fuel.</title>
        <authorList>
            <person name="Athi Narayanan S.M."/>
        </authorList>
    </citation>
    <scope>NUCLEOTIDE SEQUENCE [LARGE SCALE GENOMIC DNA]</scope>
    <source>
        <strain evidence="1 2">213E</strain>
    </source>
</reference>
<name>A0A7K3LQB8_9ACTN</name>
<accession>A0A7K3LQB8</accession>
<comment type="caution">
    <text evidence="1">The sequence shown here is derived from an EMBL/GenBank/DDBJ whole genome shotgun (WGS) entry which is preliminary data.</text>
</comment>
<dbReference type="RefSeq" id="WP_059036449.1">
    <property type="nucleotide sequence ID" value="NZ_JAADZU010000037.1"/>
</dbReference>